<feature type="compositionally biased region" description="Basic and acidic residues" evidence="1">
    <location>
        <begin position="44"/>
        <end position="58"/>
    </location>
</feature>
<dbReference type="Proteomes" id="UP000095464">
    <property type="component" value="Unassembled WGS sequence"/>
</dbReference>
<feature type="region of interest" description="Disordered" evidence="1">
    <location>
        <begin position="44"/>
        <end position="67"/>
    </location>
</feature>
<proteinExistence type="predicted"/>
<comment type="caution">
    <text evidence="2">The sequence shown here is derived from an EMBL/GenBank/DDBJ whole genome shotgun (WGS) entry which is preliminary data.</text>
</comment>
<dbReference type="EMBL" id="LNPX01000038">
    <property type="protein sequence ID" value="OEK55068.1"/>
    <property type="molecule type" value="Genomic_DNA"/>
</dbReference>
<name>A0AAP7LTH9_9STAP</name>
<organism evidence="2 3">
    <name type="scientific">Staphylococcus equorum</name>
    <dbReference type="NCBI Taxonomy" id="246432"/>
    <lineage>
        <taxon>Bacteria</taxon>
        <taxon>Bacillati</taxon>
        <taxon>Bacillota</taxon>
        <taxon>Bacilli</taxon>
        <taxon>Bacillales</taxon>
        <taxon>Staphylococcaceae</taxon>
        <taxon>Staphylococcus</taxon>
    </lineage>
</organism>
<evidence type="ECO:0000256" key="1">
    <source>
        <dbReference type="SAM" id="MobiDB-lite"/>
    </source>
</evidence>
<dbReference type="AlphaFoldDB" id="A0AAP7LTH9"/>
<gene>
    <name evidence="2" type="ORF">ASS94_09090</name>
</gene>
<accession>A0AAP7LTH9</accession>
<sequence>MAILEDLLEEMKRLNKNLQVTNVELSTVDETTLKEVVKEAPMKKVEDEEKTKIKKAVDPEPEQETISEDKTYTKEEVLNLGKQFIQNVDDNDKKAFKTKLEELGAGKLSSVSEDNFNEIVNFMNARLTA</sequence>
<reference evidence="3" key="1">
    <citation type="submission" date="2015-11" db="EMBL/GenBank/DDBJ databases">
        <title>Genomic diversity of Staphylococcus saprophyticus strains from urinary tract infections, animal surfaces, and fermented foods.</title>
        <authorList>
            <person name="Wolfe B.E."/>
        </authorList>
    </citation>
    <scope>NUCLEOTIDE SEQUENCE [LARGE SCALE GENOMIC DNA]</scope>
    <source>
        <strain evidence="3">738_7</strain>
    </source>
</reference>
<dbReference type="RefSeq" id="WP_069854561.1">
    <property type="nucleotide sequence ID" value="NZ_LNPX01000038.1"/>
</dbReference>
<evidence type="ECO:0008006" key="4">
    <source>
        <dbReference type="Google" id="ProtNLM"/>
    </source>
</evidence>
<evidence type="ECO:0000313" key="2">
    <source>
        <dbReference type="EMBL" id="OEK55068.1"/>
    </source>
</evidence>
<evidence type="ECO:0000313" key="3">
    <source>
        <dbReference type="Proteomes" id="UP000095464"/>
    </source>
</evidence>
<protein>
    <recommendedName>
        <fullName evidence="4">Phage protein</fullName>
    </recommendedName>
</protein>